<feature type="region of interest" description="Disordered" evidence="2">
    <location>
        <begin position="56"/>
        <end position="76"/>
    </location>
</feature>
<dbReference type="Pfam" id="PF02604">
    <property type="entry name" value="PhdYeFM_antitox"/>
    <property type="match status" value="1"/>
</dbReference>
<gene>
    <name evidence="3" type="ORF">MNBD_GAMMA13-494</name>
</gene>
<evidence type="ECO:0008006" key="4">
    <source>
        <dbReference type="Google" id="ProtNLM"/>
    </source>
</evidence>
<dbReference type="NCBIfam" id="TIGR01552">
    <property type="entry name" value="phd_fam"/>
    <property type="match status" value="1"/>
</dbReference>
<dbReference type="AlphaFoldDB" id="A0A3B0YST0"/>
<dbReference type="EMBL" id="UOFK01000117">
    <property type="protein sequence ID" value="VAW77389.1"/>
    <property type="molecule type" value="Genomic_DNA"/>
</dbReference>
<evidence type="ECO:0000256" key="1">
    <source>
        <dbReference type="ARBA" id="ARBA00009981"/>
    </source>
</evidence>
<dbReference type="InterPro" id="IPR036165">
    <property type="entry name" value="YefM-like_sf"/>
</dbReference>
<protein>
    <recommendedName>
        <fullName evidence="4">Antitoxin</fullName>
    </recommendedName>
</protein>
<evidence type="ECO:0000313" key="3">
    <source>
        <dbReference type="EMBL" id="VAW77389.1"/>
    </source>
</evidence>
<dbReference type="Gene3D" id="3.40.1620.10">
    <property type="entry name" value="YefM-like domain"/>
    <property type="match status" value="1"/>
</dbReference>
<accession>A0A3B0YST0</accession>
<dbReference type="SUPFAM" id="SSF143120">
    <property type="entry name" value="YefM-like"/>
    <property type="match status" value="1"/>
</dbReference>
<evidence type="ECO:0000256" key="2">
    <source>
        <dbReference type="SAM" id="MobiDB-lite"/>
    </source>
</evidence>
<proteinExistence type="inferred from homology"/>
<name>A0A3B0YST0_9ZZZZ</name>
<sequence>MQQISKSQFKPKALEVMRKIEQTGEPVIITDHGRPTLELKVYTPTESDPLEQLKGSVVEYKNPTQPVVEDDWEAAR</sequence>
<organism evidence="3">
    <name type="scientific">hydrothermal vent metagenome</name>
    <dbReference type="NCBI Taxonomy" id="652676"/>
    <lineage>
        <taxon>unclassified sequences</taxon>
        <taxon>metagenomes</taxon>
        <taxon>ecological metagenomes</taxon>
    </lineage>
</organism>
<comment type="similarity">
    <text evidence="1">Belongs to the phD/YefM antitoxin family.</text>
</comment>
<dbReference type="InterPro" id="IPR006442">
    <property type="entry name" value="Antitoxin_Phd/YefM"/>
</dbReference>
<reference evidence="3" key="1">
    <citation type="submission" date="2018-06" db="EMBL/GenBank/DDBJ databases">
        <authorList>
            <person name="Zhirakovskaya E."/>
        </authorList>
    </citation>
    <scope>NUCLEOTIDE SEQUENCE</scope>
</reference>